<name>A0ACA9NLU6_9GLOM</name>
<sequence>QDTCEVDTINNINILNSTYLDPDQEYALLDNESNCSFTDQSFEISRIPTTDSSRNENIYLDIFSNKVAYELALDYFKTLSNNNEIQNDIDWLSSNLDKLTDTESSCSFPLSVEENKVNYEIKENE</sequence>
<comment type="caution">
    <text evidence="1">The sequence shown here is derived from an EMBL/GenBank/DDBJ whole genome shotgun (WGS) entry which is preliminary data.</text>
</comment>
<proteinExistence type="predicted"/>
<reference evidence="1" key="1">
    <citation type="submission" date="2021-06" db="EMBL/GenBank/DDBJ databases">
        <authorList>
            <person name="Kallberg Y."/>
            <person name="Tangrot J."/>
            <person name="Rosling A."/>
        </authorList>
    </citation>
    <scope>NUCLEOTIDE SEQUENCE</scope>
    <source>
        <strain evidence="1">AU212A</strain>
    </source>
</reference>
<keyword evidence="2" id="KW-1185">Reference proteome</keyword>
<organism evidence="1 2">
    <name type="scientific">Scutellospora calospora</name>
    <dbReference type="NCBI Taxonomy" id="85575"/>
    <lineage>
        <taxon>Eukaryota</taxon>
        <taxon>Fungi</taxon>
        <taxon>Fungi incertae sedis</taxon>
        <taxon>Mucoromycota</taxon>
        <taxon>Glomeromycotina</taxon>
        <taxon>Glomeromycetes</taxon>
        <taxon>Diversisporales</taxon>
        <taxon>Gigasporaceae</taxon>
        <taxon>Scutellospora</taxon>
    </lineage>
</organism>
<accession>A0ACA9NLU6</accession>
<evidence type="ECO:0000313" key="2">
    <source>
        <dbReference type="Proteomes" id="UP000789860"/>
    </source>
</evidence>
<feature type="non-terminal residue" evidence="1">
    <location>
        <position position="1"/>
    </location>
</feature>
<dbReference type="EMBL" id="CAJVPM010025635">
    <property type="protein sequence ID" value="CAG8658739.1"/>
    <property type="molecule type" value="Genomic_DNA"/>
</dbReference>
<protein>
    <submittedName>
        <fullName evidence="1">5822_t:CDS:1</fullName>
    </submittedName>
</protein>
<dbReference type="Proteomes" id="UP000789860">
    <property type="component" value="Unassembled WGS sequence"/>
</dbReference>
<evidence type="ECO:0000313" key="1">
    <source>
        <dbReference type="EMBL" id="CAG8658739.1"/>
    </source>
</evidence>
<gene>
    <name evidence="1" type="ORF">SCALOS_LOCUS8952</name>
</gene>